<organism evidence="2 3">
    <name type="scientific">Deinococcus oregonensis</name>
    <dbReference type="NCBI Taxonomy" id="1805970"/>
    <lineage>
        <taxon>Bacteria</taxon>
        <taxon>Thermotogati</taxon>
        <taxon>Deinococcota</taxon>
        <taxon>Deinococci</taxon>
        <taxon>Deinococcales</taxon>
        <taxon>Deinococcaceae</taxon>
        <taxon>Deinococcus</taxon>
    </lineage>
</organism>
<protein>
    <submittedName>
        <fullName evidence="2">DUF2493 domain-containing protein</fullName>
    </submittedName>
</protein>
<dbReference type="Proteomes" id="UP001589733">
    <property type="component" value="Unassembled WGS sequence"/>
</dbReference>
<dbReference type="Pfam" id="PF10686">
    <property type="entry name" value="YAcAr"/>
    <property type="match status" value="1"/>
</dbReference>
<evidence type="ECO:0000313" key="3">
    <source>
        <dbReference type="Proteomes" id="UP001589733"/>
    </source>
</evidence>
<evidence type="ECO:0000259" key="1">
    <source>
        <dbReference type="Pfam" id="PF10686"/>
    </source>
</evidence>
<keyword evidence="3" id="KW-1185">Reference proteome</keyword>
<gene>
    <name evidence="2" type="ORF">ACFFLM_06290</name>
</gene>
<dbReference type="InterPro" id="IPR019627">
    <property type="entry name" value="YAcAr"/>
</dbReference>
<dbReference type="RefSeq" id="WP_380006841.1">
    <property type="nucleotide sequence ID" value="NZ_JBHLYR010000020.1"/>
</dbReference>
<evidence type="ECO:0000313" key="2">
    <source>
        <dbReference type="EMBL" id="MFB9991575.1"/>
    </source>
</evidence>
<accession>A0ABV6AVQ1</accession>
<dbReference type="EMBL" id="JBHLYR010000020">
    <property type="protein sequence ID" value="MFB9991575.1"/>
    <property type="molecule type" value="Genomic_DNA"/>
</dbReference>
<proteinExistence type="predicted"/>
<reference evidence="2 3" key="1">
    <citation type="submission" date="2024-09" db="EMBL/GenBank/DDBJ databases">
        <authorList>
            <person name="Sun Q."/>
            <person name="Mori K."/>
        </authorList>
    </citation>
    <scope>NUCLEOTIDE SEQUENCE [LARGE SCALE GENOMIC DNA]</scope>
    <source>
        <strain evidence="2 3">JCM 13503</strain>
    </source>
</reference>
<sequence length="119" mass="12621">MRLIICGGRDFADHELFHTAITDWIVEHDWPTVVITGGATGADELGKQFAKTYKIKHVEYPADWKKHGGAAGPKRNGVMAAYAAAGMEGGCLALPGGRGTADMCRQAEAAGLIVTKVQP</sequence>
<name>A0ABV6AVQ1_9DEIO</name>
<feature type="domain" description="YspA cpYpsA-related SLOG" evidence="1">
    <location>
        <begin position="1"/>
        <end position="67"/>
    </location>
</feature>
<comment type="caution">
    <text evidence="2">The sequence shown here is derived from an EMBL/GenBank/DDBJ whole genome shotgun (WGS) entry which is preliminary data.</text>
</comment>